<keyword evidence="8" id="KW-1185">Reference proteome</keyword>
<accession>A0A1G9R019</accession>
<name>A0A1G9R019_9ACTN</name>
<evidence type="ECO:0000256" key="1">
    <source>
        <dbReference type="ARBA" id="ARBA00001946"/>
    </source>
</evidence>
<comment type="cofactor">
    <cofactor evidence="1">
        <name>Mg(2+)</name>
        <dbReference type="ChEBI" id="CHEBI:18420"/>
    </cofactor>
</comment>
<dbReference type="Gene3D" id="3.90.79.10">
    <property type="entry name" value="Nucleoside Triphosphate Pyrophosphohydrolase"/>
    <property type="match status" value="1"/>
</dbReference>
<protein>
    <submittedName>
        <fullName evidence="7">8-oxo-dGTP pyrophosphatase MutT, NUDIX family</fullName>
    </submittedName>
</protein>
<evidence type="ECO:0000313" key="8">
    <source>
        <dbReference type="Proteomes" id="UP000199202"/>
    </source>
</evidence>
<evidence type="ECO:0000256" key="3">
    <source>
        <dbReference type="ARBA" id="ARBA00022801"/>
    </source>
</evidence>
<dbReference type="AlphaFoldDB" id="A0A1G9R019"/>
<gene>
    <name evidence="7" type="ORF">SAMN05421869_13770</name>
</gene>
<feature type="domain" description="Nudix hydrolase" evidence="6">
    <location>
        <begin position="5"/>
        <end position="151"/>
    </location>
</feature>
<dbReference type="SUPFAM" id="SSF55811">
    <property type="entry name" value="Nudix"/>
    <property type="match status" value="1"/>
</dbReference>
<dbReference type="InterPro" id="IPR000086">
    <property type="entry name" value="NUDIX_hydrolase_dom"/>
</dbReference>
<dbReference type="InterPro" id="IPR020476">
    <property type="entry name" value="Nudix_hydrolase"/>
</dbReference>
<keyword evidence="3 5" id="KW-0378">Hydrolase</keyword>
<reference evidence="7 8" key="1">
    <citation type="submission" date="2016-10" db="EMBL/GenBank/DDBJ databases">
        <authorList>
            <person name="de Groot N.N."/>
        </authorList>
    </citation>
    <scope>NUCLEOTIDE SEQUENCE [LARGE SCALE GENOMIC DNA]</scope>
    <source>
        <strain evidence="7 8">CGMCC 4.6533</strain>
    </source>
</reference>
<dbReference type="STRING" id="633440.SAMN05421869_13770"/>
<dbReference type="PANTHER" id="PTHR43046">
    <property type="entry name" value="GDP-MANNOSE MANNOSYL HYDROLASE"/>
    <property type="match status" value="1"/>
</dbReference>
<dbReference type="RefSeq" id="WP_090946256.1">
    <property type="nucleotide sequence ID" value="NZ_FNDJ01000037.1"/>
</dbReference>
<evidence type="ECO:0000256" key="5">
    <source>
        <dbReference type="RuleBase" id="RU003476"/>
    </source>
</evidence>
<dbReference type="OrthoDB" id="4458448at2"/>
<dbReference type="PRINTS" id="PR00502">
    <property type="entry name" value="NUDIXFAMILY"/>
</dbReference>
<organism evidence="7 8">
    <name type="scientific">Nonomuraea jiangxiensis</name>
    <dbReference type="NCBI Taxonomy" id="633440"/>
    <lineage>
        <taxon>Bacteria</taxon>
        <taxon>Bacillati</taxon>
        <taxon>Actinomycetota</taxon>
        <taxon>Actinomycetes</taxon>
        <taxon>Streptosporangiales</taxon>
        <taxon>Streptosporangiaceae</taxon>
        <taxon>Nonomuraea</taxon>
    </lineage>
</organism>
<dbReference type="PANTHER" id="PTHR43046:SF12">
    <property type="entry name" value="GDP-MANNOSE MANNOSYL HYDROLASE"/>
    <property type="match status" value="1"/>
</dbReference>
<dbReference type="Pfam" id="PF00293">
    <property type="entry name" value="NUDIX"/>
    <property type="match status" value="1"/>
</dbReference>
<dbReference type="PROSITE" id="PS00893">
    <property type="entry name" value="NUDIX_BOX"/>
    <property type="match status" value="1"/>
</dbReference>
<dbReference type="PROSITE" id="PS51462">
    <property type="entry name" value="NUDIX"/>
    <property type="match status" value="1"/>
</dbReference>
<keyword evidence="4" id="KW-0460">Magnesium</keyword>
<dbReference type="Proteomes" id="UP000199202">
    <property type="component" value="Unassembled WGS sequence"/>
</dbReference>
<comment type="similarity">
    <text evidence="2 5">Belongs to the Nudix hydrolase family.</text>
</comment>
<dbReference type="InterPro" id="IPR015797">
    <property type="entry name" value="NUDIX_hydrolase-like_dom_sf"/>
</dbReference>
<dbReference type="InterPro" id="IPR020084">
    <property type="entry name" value="NUDIX_hydrolase_CS"/>
</dbReference>
<evidence type="ECO:0000313" key="7">
    <source>
        <dbReference type="EMBL" id="SDM16470.1"/>
    </source>
</evidence>
<evidence type="ECO:0000259" key="6">
    <source>
        <dbReference type="PROSITE" id="PS51462"/>
    </source>
</evidence>
<dbReference type="GO" id="GO:0016787">
    <property type="term" value="F:hydrolase activity"/>
    <property type="evidence" value="ECO:0007669"/>
    <property type="project" value="UniProtKB-KW"/>
</dbReference>
<sequence>MTLVRPRHAVRAIILDEADRILLCRLDVPRPAGRIVVWVTPGGGIEPGEAPLTALRRELREEVGLAIEADPPHVWHQVVIDREHTEGHDGVINDFFLVRTASFHPRGSLSAAELAAELIVEFRWWPLPDIASYRGPDLFSPRDLATPLAALIADEVPSPPVRLGL</sequence>
<evidence type="ECO:0000256" key="2">
    <source>
        <dbReference type="ARBA" id="ARBA00005582"/>
    </source>
</evidence>
<evidence type="ECO:0000256" key="4">
    <source>
        <dbReference type="ARBA" id="ARBA00022842"/>
    </source>
</evidence>
<proteinExistence type="inferred from homology"/>
<dbReference type="EMBL" id="FNDJ01000037">
    <property type="protein sequence ID" value="SDM16470.1"/>
    <property type="molecule type" value="Genomic_DNA"/>
</dbReference>